<feature type="transmembrane region" description="Helical" evidence="7">
    <location>
        <begin position="129"/>
        <end position="146"/>
    </location>
</feature>
<gene>
    <name evidence="9" type="ORF">BD289DRAFT_5082</name>
</gene>
<keyword evidence="10" id="KW-1185">Reference proteome</keyword>
<evidence type="ECO:0000256" key="7">
    <source>
        <dbReference type="SAM" id="Phobius"/>
    </source>
</evidence>
<dbReference type="OrthoDB" id="5342292at2759"/>
<dbReference type="Proteomes" id="UP000241462">
    <property type="component" value="Unassembled WGS sequence"/>
</dbReference>
<dbReference type="InterPro" id="IPR049326">
    <property type="entry name" value="Rhodopsin_dom_fungi"/>
</dbReference>
<dbReference type="STRING" id="2025994.A0A2T3ANS3"/>
<name>A0A2T3ANS3_9PEZI</name>
<evidence type="ECO:0000256" key="1">
    <source>
        <dbReference type="ARBA" id="ARBA00004141"/>
    </source>
</evidence>
<evidence type="ECO:0000256" key="4">
    <source>
        <dbReference type="ARBA" id="ARBA00023136"/>
    </source>
</evidence>
<feature type="transmembrane region" description="Helical" evidence="7">
    <location>
        <begin position="289"/>
        <end position="309"/>
    </location>
</feature>
<evidence type="ECO:0000256" key="5">
    <source>
        <dbReference type="ARBA" id="ARBA00038359"/>
    </source>
</evidence>
<feature type="transmembrane region" description="Helical" evidence="7">
    <location>
        <begin position="172"/>
        <end position="195"/>
    </location>
</feature>
<feature type="transmembrane region" description="Helical" evidence="7">
    <location>
        <begin position="251"/>
        <end position="277"/>
    </location>
</feature>
<dbReference type="PANTHER" id="PTHR33048:SF47">
    <property type="entry name" value="INTEGRAL MEMBRANE PROTEIN-RELATED"/>
    <property type="match status" value="1"/>
</dbReference>
<feature type="transmembrane region" description="Helical" evidence="7">
    <location>
        <begin position="95"/>
        <end position="117"/>
    </location>
</feature>
<protein>
    <recommendedName>
        <fullName evidence="8">Rhodopsin domain-containing protein</fullName>
    </recommendedName>
</protein>
<keyword evidence="3 7" id="KW-1133">Transmembrane helix</keyword>
<dbReference type="GO" id="GO:0016020">
    <property type="term" value="C:membrane"/>
    <property type="evidence" value="ECO:0007669"/>
    <property type="project" value="UniProtKB-SubCell"/>
</dbReference>
<feature type="domain" description="Rhodopsin" evidence="8">
    <location>
        <begin position="121"/>
        <end position="351"/>
    </location>
</feature>
<proteinExistence type="inferred from homology"/>
<keyword evidence="2 7" id="KW-0812">Transmembrane</keyword>
<evidence type="ECO:0000313" key="10">
    <source>
        <dbReference type="Proteomes" id="UP000241462"/>
    </source>
</evidence>
<dbReference type="PANTHER" id="PTHR33048">
    <property type="entry name" value="PTH11-LIKE INTEGRAL MEMBRANE PROTEIN (AFU_ORTHOLOGUE AFUA_5G11245)"/>
    <property type="match status" value="1"/>
</dbReference>
<dbReference type="Pfam" id="PF20684">
    <property type="entry name" value="Fung_rhodopsin"/>
    <property type="match status" value="1"/>
</dbReference>
<feature type="region of interest" description="Disordered" evidence="6">
    <location>
        <begin position="381"/>
        <end position="409"/>
    </location>
</feature>
<dbReference type="AlphaFoldDB" id="A0A2T3ANS3"/>
<reference evidence="9 10" key="1">
    <citation type="journal article" date="2018" name="Mycol. Prog.">
        <title>Coniella lustricola, a new species from submerged detritus.</title>
        <authorList>
            <person name="Raudabaugh D.B."/>
            <person name="Iturriaga T."/>
            <person name="Carver A."/>
            <person name="Mondo S."/>
            <person name="Pangilinan J."/>
            <person name="Lipzen A."/>
            <person name="He G."/>
            <person name="Amirebrahimi M."/>
            <person name="Grigoriev I.V."/>
            <person name="Miller A.N."/>
        </authorList>
    </citation>
    <scope>NUCLEOTIDE SEQUENCE [LARGE SCALE GENOMIC DNA]</scope>
    <source>
        <strain evidence="9 10">B22-T-1</strain>
    </source>
</reference>
<dbReference type="InterPro" id="IPR052337">
    <property type="entry name" value="SAT4-like"/>
</dbReference>
<dbReference type="EMBL" id="KZ678372">
    <property type="protein sequence ID" value="PSS05308.1"/>
    <property type="molecule type" value="Genomic_DNA"/>
</dbReference>
<sequence length="446" mass="49394">MLQTKYYLAPGWHGLALGKVMVWNAMLLGQYLKQDGPILQQQDVVLLCHKKLDSQASLPPDTYTPSMAAIDLCLYAAATPPSGQTSNFTDPPNMASAWIGVTTIMIVFVTIATALRITAYHKDLKWSDYCCMVALVTSLGQAGLMYPQTRYARYIWDVPVCWLLEESYPKILFSQTILFVASQISAKLSLLLLFLDIFNVNSTMKKAIYTGMLAAVLVYLPSIPVQAYYFVPSHGQTWSEVFISGKNDNAMYWGIVQSVLASMLDIYLFALPLPVLSRLNMSSKKRTQVVAVFSMALLGLVANLLSLVFRALEYEHIHSDSLWYTCALLICSIAEVNIAIIVSSLPGVNKFARLYGSKWSWPRLPTSLRYYSFQHSGTSREKIVQNKGKTSMSADSDGRSGGSAQPSLFNDPAVVHARRVTSFSDVETAGHASLELQSGWENAIQS</sequence>
<keyword evidence="4 7" id="KW-0472">Membrane</keyword>
<feature type="transmembrane region" description="Helical" evidence="7">
    <location>
        <begin position="207"/>
        <end position="231"/>
    </location>
</feature>
<evidence type="ECO:0000313" key="9">
    <source>
        <dbReference type="EMBL" id="PSS05308.1"/>
    </source>
</evidence>
<comment type="subcellular location">
    <subcellularLocation>
        <location evidence="1">Membrane</location>
        <topology evidence="1">Multi-pass membrane protein</topology>
    </subcellularLocation>
</comment>
<evidence type="ECO:0000259" key="8">
    <source>
        <dbReference type="Pfam" id="PF20684"/>
    </source>
</evidence>
<feature type="transmembrane region" description="Helical" evidence="7">
    <location>
        <begin position="12"/>
        <end position="32"/>
    </location>
</feature>
<accession>A0A2T3ANS3</accession>
<dbReference type="InParanoid" id="A0A2T3ANS3"/>
<evidence type="ECO:0000256" key="3">
    <source>
        <dbReference type="ARBA" id="ARBA00022989"/>
    </source>
</evidence>
<comment type="similarity">
    <text evidence="5">Belongs to the SAT4 family.</text>
</comment>
<organism evidence="9 10">
    <name type="scientific">Coniella lustricola</name>
    <dbReference type="NCBI Taxonomy" id="2025994"/>
    <lineage>
        <taxon>Eukaryota</taxon>
        <taxon>Fungi</taxon>
        <taxon>Dikarya</taxon>
        <taxon>Ascomycota</taxon>
        <taxon>Pezizomycotina</taxon>
        <taxon>Sordariomycetes</taxon>
        <taxon>Sordariomycetidae</taxon>
        <taxon>Diaporthales</taxon>
        <taxon>Schizoparmaceae</taxon>
        <taxon>Coniella</taxon>
    </lineage>
</organism>
<evidence type="ECO:0000256" key="2">
    <source>
        <dbReference type="ARBA" id="ARBA00022692"/>
    </source>
</evidence>
<evidence type="ECO:0000256" key="6">
    <source>
        <dbReference type="SAM" id="MobiDB-lite"/>
    </source>
</evidence>
<feature type="transmembrane region" description="Helical" evidence="7">
    <location>
        <begin position="321"/>
        <end position="345"/>
    </location>
</feature>